<evidence type="ECO:0000313" key="1">
    <source>
        <dbReference type="Proteomes" id="UP000887578"/>
    </source>
</evidence>
<dbReference type="AlphaFoldDB" id="A0A914PWU3"/>
<keyword evidence="1" id="KW-1185">Reference proteome</keyword>
<evidence type="ECO:0000313" key="2">
    <source>
        <dbReference type="WBParaSite" id="PDA_v2.g22792.t1"/>
    </source>
</evidence>
<dbReference type="Proteomes" id="UP000887578">
    <property type="component" value="Unplaced"/>
</dbReference>
<sequence length="66" mass="7733">MKKHPEIHFVLHFHGQFSEEEIKKFQTFVDKILESTRPLHQPPVISFPGQNGVKFGVLVKLSWSYL</sequence>
<accession>A0A914PWU3</accession>
<organism evidence="1 2">
    <name type="scientific">Panagrolaimus davidi</name>
    <dbReference type="NCBI Taxonomy" id="227884"/>
    <lineage>
        <taxon>Eukaryota</taxon>
        <taxon>Metazoa</taxon>
        <taxon>Ecdysozoa</taxon>
        <taxon>Nematoda</taxon>
        <taxon>Chromadorea</taxon>
        <taxon>Rhabditida</taxon>
        <taxon>Tylenchina</taxon>
        <taxon>Panagrolaimomorpha</taxon>
        <taxon>Panagrolaimoidea</taxon>
        <taxon>Panagrolaimidae</taxon>
        <taxon>Panagrolaimus</taxon>
    </lineage>
</organism>
<proteinExistence type="predicted"/>
<protein>
    <submittedName>
        <fullName evidence="2">Uncharacterized protein</fullName>
    </submittedName>
</protein>
<name>A0A914PWU3_9BILA</name>
<dbReference type="WBParaSite" id="PDA_v2.g22792.t1">
    <property type="protein sequence ID" value="PDA_v2.g22792.t1"/>
    <property type="gene ID" value="PDA_v2.g22792"/>
</dbReference>
<reference evidence="2" key="1">
    <citation type="submission" date="2022-11" db="UniProtKB">
        <authorList>
            <consortium name="WormBaseParasite"/>
        </authorList>
    </citation>
    <scope>IDENTIFICATION</scope>
</reference>